<organism evidence="2 3">
    <name type="scientific">Striga hermonthica</name>
    <name type="common">Purple witchweed</name>
    <name type="synonym">Buchnera hermonthica</name>
    <dbReference type="NCBI Taxonomy" id="68872"/>
    <lineage>
        <taxon>Eukaryota</taxon>
        <taxon>Viridiplantae</taxon>
        <taxon>Streptophyta</taxon>
        <taxon>Embryophyta</taxon>
        <taxon>Tracheophyta</taxon>
        <taxon>Spermatophyta</taxon>
        <taxon>Magnoliopsida</taxon>
        <taxon>eudicotyledons</taxon>
        <taxon>Gunneridae</taxon>
        <taxon>Pentapetalae</taxon>
        <taxon>asterids</taxon>
        <taxon>lamiids</taxon>
        <taxon>Lamiales</taxon>
        <taxon>Orobanchaceae</taxon>
        <taxon>Buchnereae</taxon>
        <taxon>Striga</taxon>
    </lineage>
</organism>
<evidence type="ECO:0000256" key="1">
    <source>
        <dbReference type="SAM" id="MobiDB-lite"/>
    </source>
</evidence>
<dbReference type="Proteomes" id="UP001153555">
    <property type="component" value="Unassembled WGS sequence"/>
</dbReference>
<feature type="region of interest" description="Disordered" evidence="1">
    <location>
        <begin position="166"/>
        <end position="194"/>
    </location>
</feature>
<dbReference type="OrthoDB" id="19232at2759"/>
<evidence type="ECO:0000313" key="2">
    <source>
        <dbReference type="EMBL" id="CAA0816555.1"/>
    </source>
</evidence>
<reference evidence="2" key="1">
    <citation type="submission" date="2019-12" db="EMBL/GenBank/DDBJ databases">
        <authorList>
            <person name="Scholes J."/>
        </authorList>
    </citation>
    <scope>NUCLEOTIDE SEQUENCE</scope>
</reference>
<dbReference type="Gene3D" id="1.20.5.820">
    <property type="entry name" value="Preprotein translocase SecE subunit"/>
    <property type="match status" value="1"/>
</dbReference>
<dbReference type="InterPro" id="IPR055296">
    <property type="entry name" value="SRL2-like"/>
</dbReference>
<protein>
    <submittedName>
        <fullName evidence="2">Uncharacterized protein</fullName>
    </submittedName>
</protein>
<dbReference type="AlphaFoldDB" id="A0A9N7MWE0"/>
<accession>A0A9N7MWE0</accession>
<dbReference type="InterPro" id="IPR023391">
    <property type="entry name" value="Prot_translocase_SecE_dom_sf"/>
</dbReference>
<name>A0A9N7MWE0_STRHE</name>
<gene>
    <name evidence="2" type="ORF">SHERM_16421</name>
</gene>
<keyword evidence="3" id="KW-1185">Reference proteome</keyword>
<evidence type="ECO:0000313" key="3">
    <source>
        <dbReference type="Proteomes" id="UP001153555"/>
    </source>
</evidence>
<dbReference type="PANTHER" id="PTHR46087:SF11">
    <property type="entry name" value="PROTEIN SEMI-ROLLED LEAF 2"/>
    <property type="match status" value="1"/>
</dbReference>
<sequence length="530" mass="59422">MASSTTQSLTEVVKLDTEEDVAVALAEYTADLSKMFIEEKGSFSVRIPPNNIFAINDKKSSEDPDPNSDPWEYCSPVQLFCYRNSESLYLQKREEPAMDALDSVFDPFRDFAKDSVRLVKRCHKPDRKERCFQESKVAFQNASTFSSITALLEKLRLEVYGTNVKHANEEGDNQQPNRAEDEWKPGRSHKSSPNMHIISSIVDRTIGPSILKETEQIFLQCNEDQMAQLLSALWIEVNLPDNLPANIEAIAQSFCLALISCRLKNLNDTLILRFFQLPLSIRKIALDSNHGSSPPAYRRSLLVLSTAMMMFAAKLYHVAETRNLLNVLVDSDVDPHVDISDEFQVYVKSQSEVKDYGSASDNEEALLTLVNLRSKSQESDKVVLSLLVESLSTITKYESEDIAKQLMEGFVPDEVFMFGAQSIVDMDHFQRAAHSKGSQSFDGVPASPSPSMSHIVSIGQLLESNLHSDSAKEPMNAASQRFYRRGSGENGRWLVCVKLRLFIGAKLLGFESTSLKVLDKMKNTAAEESF</sequence>
<dbReference type="PANTHER" id="PTHR46087">
    <property type="entry name" value="PUTATIVE, EXPRESSED-RELATED"/>
    <property type="match status" value="1"/>
</dbReference>
<comment type="caution">
    <text evidence="2">The sequence shown here is derived from an EMBL/GenBank/DDBJ whole genome shotgun (WGS) entry which is preliminary data.</text>
</comment>
<proteinExistence type="predicted"/>
<dbReference type="EMBL" id="CACSLK010014277">
    <property type="protein sequence ID" value="CAA0816555.1"/>
    <property type="molecule type" value="Genomic_DNA"/>
</dbReference>